<feature type="compositionally biased region" description="Low complexity" evidence="5">
    <location>
        <begin position="1009"/>
        <end position="1022"/>
    </location>
</feature>
<keyword evidence="1 4" id="KW-0479">Metal-binding</keyword>
<protein>
    <recommendedName>
        <fullName evidence="6">C3H1-type domain-containing protein</fullName>
    </recommendedName>
</protein>
<accession>A0A9P4MK24</accession>
<feature type="compositionally biased region" description="Polar residues" evidence="5">
    <location>
        <begin position="280"/>
        <end position="295"/>
    </location>
</feature>
<feature type="region of interest" description="Disordered" evidence="5">
    <location>
        <begin position="84"/>
        <end position="106"/>
    </location>
</feature>
<keyword evidence="3 4" id="KW-0862">Zinc</keyword>
<feature type="compositionally biased region" description="Polar residues" evidence="5">
    <location>
        <begin position="1058"/>
        <end position="1078"/>
    </location>
</feature>
<feature type="compositionally biased region" description="Polar residues" evidence="5">
    <location>
        <begin position="657"/>
        <end position="669"/>
    </location>
</feature>
<dbReference type="InterPro" id="IPR000571">
    <property type="entry name" value="Znf_CCCH"/>
</dbReference>
<evidence type="ECO:0000313" key="8">
    <source>
        <dbReference type="Proteomes" id="UP000799439"/>
    </source>
</evidence>
<evidence type="ECO:0000313" key="7">
    <source>
        <dbReference type="EMBL" id="KAF2155833.1"/>
    </source>
</evidence>
<feature type="region of interest" description="Disordered" evidence="5">
    <location>
        <begin position="265"/>
        <end position="333"/>
    </location>
</feature>
<dbReference type="InterPro" id="IPR036855">
    <property type="entry name" value="Znf_CCCH_sf"/>
</dbReference>
<feature type="compositionally biased region" description="Low complexity" evidence="5">
    <location>
        <begin position="526"/>
        <end position="550"/>
    </location>
</feature>
<feature type="region of interest" description="Disordered" evidence="5">
    <location>
        <begin position="1004"/>
        <end position="1084"/>
    </location>
</feature>
<dbReference type="SUPFAM" id="SSF90229">
    <property type="entry name" value="CCCH zinc finger"/>
    <property type="match status" value="1"/>
</dbReference>
<feature type="region of interest" description="Disordered" evidence="5">
    <location>
        <begin position="653"/>
        <end position="712"/>
    </location>
</feature>
<organism evidence="7 8">
    <name type="scientific">Myriangium duriaei CBS 260.36</name>
    <dbReference type="NCBI Taxonomy" id="1168546"/>
    <lineage>
        <taxon>Eukaryota</taxon>
        <taxon>Fungi</taxon>
        <taxon>Dikarya</taxon>
        <taxon>Ascomycota</taxon>
        <taxon>Pezizomycotina</taxon>
        <taxon>Dothideomycetes</taxon>
        <taxon>Dothideomycetidae</taxon>
        <taxon>Myriangiales</taxon>
        <taxon>Myriangiaceae</taxon>
        <taxon>Myriangium</taxon>
    </lineage>
</organism>
<proteinExistence type="predicted"/>
<feature type="compositionally biased region" description="Low complexity" evidence="5">
    <location>
        <begin position="86"/>
        <end position="103"/>
    </location>
</feature>
<feature type="compositionally biased region" description="Polar residues" evidence="5">
    <location>
        <begin position="143"/>
        <end position="152"/>
    </location>
</feature>
<feature type="compositionally biased region" description="Basic and acidic residues" evidence="5">
    <location>
        <begin position="505"/>
        <end position="523"/>
    </location>
</feature>
<dbReference type="OrthoDB" id="4347at2759"/>
<feature type="compositionally biased region" description="Low complexity" evidence="5">
    <location>
        <begin position="131"/>
        <end position="142"/>
    </location>
</feature>
<feature type="domain" description="C3H1-type" evidence="6">
    <location>
        <begin position="1082"/>
        <end position="1107"/>
    </location>
</feature>
<feature type="compositionally biased region" description="Polar residues" evidence="5">
    <location>
        <begin position="925"/>
        <end position="938"/>
    </location>
</feature>
<feature type="compositionally biased region" description="Acidic residues" evidence="5">
    <location>
        <begin position="764"/>
        <end position="774"/>
    </location>
</feature>
<keyword evidence="8" id="KW-1185">Reference proteome</keyword>
<feature type="region of interest" description="Disordered" evidence="5">
    <location>
        <begin position="832"/>
        <end position="985"/>
    </location>
</feature>
<feature type="region of interest" description="Disordered" evidence="5">
    <location>
        <begin position="505"/>
        <end position="604"/>
    </location>
</feature>
<feature type="region of interest" description="Disordered" evidence="5">
    <location>
        <begin position="761"/>
        <end position="790"/>
    </location>
</feature>
<evidence type="ECO:0000256" key="5">
    <source>
        <dbReference type="SAM" id="MobiDB-lite"/>
    </source>
</evidence>
<name>A0A9P4MK24_9PEZI</name>
<evidence type="ECO:0000259" key="6">
    <source>
        <dbReference type="PROSITE" id="PS50103"/>
    </source>
</evidence>
<gene>
    <name evidence="7" type="ORF">K461DRAFT_265322</name>
</gene>
<feature type="compositionally biased region" description="Acidic residues" evidence="5">
    <location>
        <begin position="306"/>
        <end position="317"/>
    </location>
</feature>
<comment type="caution">
    <text evidence="7">The sequence shown here is derived from an EMBL/GenBank/DDBJ whole genome shotgun (WGS) entry which is preliminary data.</text>
</comment>
<feature type="compositionally biased region" description="Low complexity" evidence="5">
    <location>
        <begin position="962"/>
        <end position="980"/>
    </location>
</feature>
<feature type="compositionally biased region" description="Basic residues" evidence="5">
    <location>
        <begin position="700"/>
        <end position="712"/>
    </location>
</feature>
<feature type="compositionally biased region" description="Basic and acidic residues" evidence="5">
    <location>
        <begin position="677"/>
        <end position="699"/>
    </location>
</feature>
<feature type="compositionally biased region" description="Polar residues" evidence="5">
    <location>
        <begin position="875"/>
        <end position="889"/>
    </location>
</feature>
<dbReference type="AlphaFoldDB" id="A0A9P4MK24"/>
<evidence type="ECO:0000256" key="4">
    <source>
        <dbReference type="PROSITE-ProRule" id="PRU00723"/>
    </source>
</evidence>
<evidence type="ECO:0000256" key="2">
    <source>
        <dbReference type="ARBA" id="ARBA00022771"/>
    </source>
</evidence>
<sequence>MDHSHNSHAVQQSSANGLDGFQGFANHQFDNFFADQTTDNGFDHSWAFAQSDATVAPTSQSVPAFNHWQSQNIQSQSLDPYARQFSKSPAAQAASPSPYSGYSNVHHGQNISAFDTAMNTQNGQHFYPNPTSYSQQQSTFTTAPNSTPTVAPNAVESTAQSRGTAPQKVYLSQPPVDQKALLSSIPASQATGIFNIVDAEKLSGSTASKRMALFVNVGQQDFEYPINKAVVPAAPIRRSRKDLRKLAANDPKLLAKLGKKSERKALGLPKISKESKPKTMATSLQTAKGVQTEAGSSSEGSSSESDSSDYDSDDEPELPNPLPAKRPEESPKEAVRYDSLKALWRSRRSRLPLSEIRAGLKDFWEVVRTIRDRWKADAAAVKAAEEKGRSGELPLLKSRVRDQREMIEVAFSAAVEHGHRSILEASSENVSFLFLCYQFLQDRYVQDDVNGVLSRAILEIVAMCITLSEEKLTKTHLVKVLPRYAKKGNTEIQTLVKKIETAAKEGTKKEAEEGKTNKVEPDVKLGSPKAASSPPAKSSSASVAGVAGVKRPAPSTINQPAKRVASGTPGTSDATPGATKGATGGVKRTATAAAGAKPANTAPATTIKSKTAVTKPSSFFNAMQSTVKKPTPAAKPAASSVVAAAIKSVEKKPAVLQASNPAGKSSFSFADTMANLDKPKDKAPTPKPQQDKPTETPEQRKKRLRKEARRGLRVTFKPESVLVEVRYFTHDPDEELGHDSSMIRDAGDLMGEGRMFKQHKDQMDMDEDEDATGEEELRPYNTPGLVNFDDVDSEEQARNFAPYGGGAMQPESPEKSARELYEANTLMVFYTDPRDIPSTPKEPVEEANTLEGSTTKDFGPPQAITMDRITKANPAPQTVVQSQPKSGTSPDIAALLAALNPQSQPIQNAPAAPAPQPQPAGGLDTLQSILAQIGQPQSATNTAPYQQPPQPTATPNMADLFASLQAPQQQQYQPQAHPSSGSDQSTANFAALFASLQQNAGAAPSIPNPAMFPAGFPAMPFGLTPPNPQQTPRQQQQQSQQSYPFENDERRRWREEGQSAQSGQSDNWNKNQNKSGKNFSDKRFTQPCKYWPMGKCQKGDKCTYLHI</sequence>
<dbReference type="Proteomes" id="UP000799439">
    <property type="component" value="Unassembled WGS sequence"/>
</dbReference>
<dbReference type="PROSITE" id="PS50103">
    <property type="entry name" value="ZF_C3H1"/>
    <property type="match status" value="1"/>
</dbReference>
<feature type="compositionally biased region" description="Low complexity" evidence="5">
    <location>
        <begin position="296"/>
        <end position="305"/>
    </location>
</feature>
<feature type="compositionally biased region" description="Low complexity" evidence="5">
    <location>
        <begin position="901"/>
        <end position="911"/>
    </location>
</feature>
<feature type="compositionally biased region" description="Low complexity" evidence="5">
    <location>
        <begin position="1030"/>
        <end position="1041"/>
    </location>
</feature>
<dbReference type="EMBL" id="ML996082">
    <property type="protein sequence ID" value="KAF2155833.1"/>
    <property type="molecule type" value="Genomic_DNA"/>
</dbReference>
<evidence type="ECO:0000256" key="3">
    <source>
        <dbReference type="ARBA" id="ARBA00022833"/>
    </source>
</evidence>
<feature type="region of interest" description="Disordered" evidence="5">
    <location>
        <begin position="131"/>
        <end position="152"/>
    </location>
</feature>
<feature type="compositionally biased region" description="Basic and acidic residues" evidence="5">
    <location>
        <begin position="265"/>
        <end position="277"/>
    </location>
</feature>
<reference evidence="7" key="1">
    <citation type="journal article" date="2020" name="Stud. Mycol.">
        <title>101 Dothideomycetes genomes: a test case for predicting lifestyles and emergence of pathogens.</title>
        <authorList>
            <person name="Haridas S."/>
            <person name="Albert R."/>
            <person name="Binder M."/>
            <person name="Bloem J."/>
            <person name="Labutti K."/>
            <person name="Salamov A."/>
            <person name="Andreopoulos B."/>
            <person name="Baker S."/>
            <person name="Barry K."/>
            <person name="Bills G."/>
            <person name="Bluhm B."/>
            <person name="Cannon C."/>
            <person name="Castanera R."/>
            <person name="Culley D."/>
            <person name="Daum C."/>
            <person name="Ezra D."/>
            <person name="Gonzalez J."/>
            <person name="Henrissat B."/>
            <person name="Kuo A."/>
            <person name="Liang C."/>
            <person name="Lipzen A."/>
            <person name="Lutzoni F."/>
            <person name="Magnuson J."/>
            <person name="Mondo S."/>
            <person name="Nolan M."/>
            <person name="Ohm R."/>
            <person name="Pangilinan J."/>
            <person name="Park H.-J."/>
            <person name="Ramirez L."/>
            <person name="Alfaro M."/>
            <person name="Sun H."/>
            <person name="Tritt A."/>
            <person name="Yoshinaga Y."/>
            <person name="Zwiers L.-H."/>
            <person name="Turgeon B."/>
            <person name="Goodwin S."/>
            <person name="Spatafora J."/>
            <person name="Crous P."/>
            <person name="Grigoriev I."/>
        </authorList>
    </citation>
    <scope>NUCLEOTIDE SEQUENCE</scope>
    <source>
        <strain evidence="7">CBS 260.36</strain>
    </source>
</reference>
<feature type="compositionally biased region" description="Basic and acidic residues" evidence="5">
    <location>
        <begin position="1047"/>
        <end position="1057"/>
    </location>
</feature>
<feature type="compositionally biased region" description="Low complexity" evidence="5">
    <location>
        <begin position="574"/>
        <end position="604"/>
    </location>
</feature>
<keyword evidence="2 4" id="KW-0863">Zinc-finger</keyword>
<evidence type="ECO:0000256" key="1">
    <source>
        <dbReference type="ARBA" id="ARBA00022723"/>
    </source>
</evidence>
<dbReference type="GO" id="GO:0008270">
    <property type="term" value="F:zinc ion binding"/>
    <property type="evidence" value="ECO:0007669"/>
    <property type="project" value="UniProtKB-KW"/>
</dbReference>
<feature type="zinc finger region" description="C3H1-type" evidence="4">
    <location>
        <begin position="1082"/>
        <end position="1107"/>
    </location>
</feature>